<organism evidence="3 4">
    <name type="scientific">Gallaecimonas pentaromativorans</name>
    <dbReference type="NCBI Taxonomy" id="584787"/>
    <lineage>
        <taxon>Bacteria</taxon>
        <taxon>Pseudomonadati</taxon>
        <taxon>Pseudomonadota</taxon>
        <taxon>Gammaproteobacteria</taxon>
        <taxon>Enterobacterales</taxon>
        <taxon>Gallaecimonadaceae</taxon>
        <taxon>Gallaecimonas</taxon>
    </lineage>
</organism>
<dbReference type="Proteomes" id="UP000268033">
    <property type="component" value="Unassembled WGS sequence"/>
</dbReference>
<dbReference type="OrthoDB" id="9799320at2"/>
<comment type="caution">
    <text evidence="3">The sequence shown here is derived from an EMBL/GenBank/DDBJ whole genome shotgun (WGS) entry which is preliminary data.</text>
</comment>
<feature type="domain" description="Fe-S metabolism associated" evidence="2">
    <location>
        <begin position="5"/>
        <end position="122"/>
    </location>
</feature>
<evidence type="ECO:0000256" key="1">
    <source>
        <dbReference type="ARBA" id="ARBA00010282"/>
    </source>
</evidence>
<comment type="similarity">
    <text evidence="1">Belongs to the SufE family.</text>
</comment>
<keyword evidence="4" id="KW-1185">Reference proteome</keyword>
<accession>A0A3N1PTI4</accession>
<name>A0A3N1PTI4_9GAMM</name>
<dbReference type="Pfam" id="PF02657">
    <property type="entry name" value="SufE"/>
    <property type="match status" value="1"/>
</dbReference>
<proteinExistence type="inferred from homology"/>
<reference evidence="3 4" key="1">
    <citation type="submission" date="2018-11" db="EMBL/GenBank/DDBJ databases">
        <title>Genomic Encyclopedia of Type Strains, Phase IV (KMG-IV): sequencing the most valuable type-strain genomes for metagenomic binning, comparative biology and taxonomic classification.</title>
        <authorList>
            <person name="Goeker M."/>
        </authorList>
    </citation>
    <scope>NUCLEOTIDE SEQUENCE [LARGE SCALE GENOMIC DNA]</scope>
    <source>
        <strain evidence="3 4">DSM 21945</strain>
    </source>
</reference>
<evidence type="ECO:0000313" key="4">
    <source>
        <dbReference type="Proteomes" id="UP000268033"/>
    </source>
</evidence>
<dbReference type="EMBL" id="RJUL01000001">
    <property type="protein sequence ID" value="ROQ30421.1"/>
    <property type="molecule type" value="Genomic_DNA"/>
</dbReference>
<dbReference type="RefSeq" id="WP_050657711.1">
    <property type="nucleotide sequence ID" value="NZ_LFWC01000002.1"/>
</dbReference>
<dbReference type="PANTHER" id="PTHR43597:SF5">
    <property type="entry name" value="SUFE-LIKE PROTEIN 2, CHLOROPLASTIC"/>
    <property type="match status" value="1"/>
</dbReference>
<gene>
    <name evidence="3" type="ORF">EDC28_101107</name>
</gene>
<dbReference type="SUPFAM" id="SSF82649">
    <property type="entry name" value="SufE/NifU"/>
    <property type="match status" value="1"/>
</dbReference>
<dbReference type="PANTHER" id="PTHR43597">
    <property type="entry name" value="SULFUR ACCEPTOR PROTEIN CSDE"/>
    <property type="match status" value="1"/>
</dbReference>
<dbReference type="AlphaFoldDB" id="A0A3N1PTI4"/>
<dbReference type="Gene3D" id="3.90.1010.10">
    <property type="match status" value="1"/>
</dbReference>
<protein>
    <submittedName>
        <fullName evidence="3">Cysteine desulfuration protein SufE</fullName>
    </submittedName>
</protein>
<evidence type="ECO:0000313" key="3">
    <source>
        <dbReference type="EMBL" id="ROQ30421.1"/>
    </source>
</evidence>
<evidence type="ECO:0000259" key="2">
    <source>
        <dbReference type="Pfam" id="PF02657"/>
    </source>
</evidence>
<dbReference type="STRING" id="584787.GCA_001247655_01698"/>
<dbReference type="InterPro" id="IPR003808">
    <property type="entry name" value="Fe-S_metab-assoc_dom"/>
</dbReference>
<sequence>MSLFDDFAAEKHFEGRTRFLLSLARTLPLLDSKSASDEVSGCEAKTWLHLDTSTGRVNLRGDSEARIVKGLMALLFSLFEGLPVKDAKAINARQAFEQAGLARFLSPSRSNGLYAMLERIEQGLA</sequence>